<dbReference type="AlphaFoldDB" id="A0A1W2A3P1"/>
<proteinExistence type="predicted"/>
<reference evidence="1 2" key="1">
    <citation type="submission" date="2017-04" db="EMBL/GenBank/DDBJ databases">
        <authorList>
            <person name="Afonso C.L."/>
            <person name="Miller P.J."/>
            <person name="Scott M.A."/>
            <person name="Spackman E."/>
            <person name="Goraichik I."/>
            <person name="Dimitrov K.M."/>
            <person name="Suarez D.L."/>
            <person name="Swayne D.E."/>
        </authorList>
    </citation>
    <scope>NUCLEOTIDE SEQUENCE [LARGE SCALE GENOMIC DNA]</scope>
    <source>
        <strain evidence="1 2">DSM 3385</strain>
    </source>
</reference>
<evidence type="ECO:0000313" key="2">
    <source>
        <dbReference type="Proteomes" id="UP000192418"/>
    </source>
</evidence>
<organism evidence="1 2">
    <name type="scientific">Desulfocicer vacuolatum DSM 3385</name>
    <dbReference type="NCBI Taxonomy" id="1121400"/>
    <lineage>
        <taxon>Bacteria</taxon>
        <taxon>Pseudomonadati</taxon>
        <taxon>Thermodesulfobacteriota</taxon>
        <taxon>Desulfobacteria</taxon>
        <taxon>Desulfobacterales</taxon>
        <taxon>Desulfobacteraceae</taxon>
        <taxon>Desulfocicer</taxon>
    </lineage>
</organism>
<gene>
    <name evidence="1" type="ORF">SAMN02746065_10468</name>
</gene>
<dbReference type="RefSeq" id="WP_084067296.1">
    <property type="nucleotide sequence ID" value="NZ_FWXY01000004.1"/>
</dbReference>
<accession>A0A1W2A3P1</accession>
<dbReference type="Proteomes" id="UP000192418">
    <property type="component" value="Unassembled WGS sequence"/>
</dbReference>
<dbReference type="OrthoDB" id="5419957at2"/>
<keyword evidence="2" id="KW-1185">Reference proteome</keyword>
<name>A0A1W2A3P1_9BACT</name>
<sequence>MSDRYPQDPDNGGIQINDNIKSHVEKRIMKFAEANLAGKYTKLDIRFRDKFCYVDAYVEPEEPVIKEWPPDFPETREEHMERMRNTPIHLCRLRYFGNDDEWGLAFYSYAHNKYETSAFPNGKFFDTPEMAMEAAVEFYL</sequence>
<protein>
    <submittedName>
        <fullName evidence="1">Uncharacterized protein</fullName>
    </submittedName>
</protein>
<dbReference type="EMBL" id="FWXY01000004">
    <property type="protein sequence ID" value="SMC55193.1"/>
    <property type="molecule type" value="Genomic_DNA"/>
</dbReference>
<dbReference type="STRING" id="1121400.SAMN02746065_10468"/>
<evidence type="ECO:0000313" key="1">
    <source>
        <dbReference type="EMBL" id="SMC55193.1"/>
    </source>
</evidence>